<sequence>MKKAIPRIGSRRNGRRGSRKNARRIPKRVIHVQASFTNTIVTITEIRSRVVSWSSANTCGFMGTRRTPFAAQTAASNAIRTVMDQVSTRTLQWKCVESRTDNKRFYYGRFILSPLMKGQPDTIGIVMRRTLLREIEGTFITRVKFEKVPHAFTIEASSSSLTSKLFFYLL</sequence>
<keyword evidence="2" id="KW-1185">Reference proteome</keyword>
<accession>A0ACC0A3I5</accession>
<dbReference type="Proteomes" id="UP001060085">
    <property type="component" value="Linkage Group LG07"/>
</dbReference>
<organism evidence="1 2">
    <name type="scientific">Catharanthus roseus</name>
    <name type="common">Madagascar periwinkle</name>
    <name type="synonym">Vinca rosea</name>
    <dbReference type="NCBI Taxonomy" id="4058"/>
    <lineage>
        <taxon>Eukaryota</taxon>
        <taxon>Viridiplantae</taxon>
        <taxon>Streptophyta</taxon>
        <taxon>Embryophyta</taxon>
        <taxon>Tracheophyta</taxon>
        <taxon>Spermatophyta</taxon>
        <taxon>Magnoliopsida</taxon>
        <taxon>eudicotyledons</taxon>
        <taxon>Gunneridae</taxon>
        <taxon>Pentapetalae</taxon>
        <taxon>asterids</taxon>
        <taxon>lamiids</taxon>
        <taxon>Gentianales</taxon>
        <taxon>Apocynaceae</taxon>
        <taxon>Rauvolfioideae</taxon>
        <taxon>Vinceae</taxon>
        <taxon>Catharanthinae</taxon>
        <taxon>Catharanthus</taxon>
    </lineage>
</organism>
<proteinExistence type="predicted"/>
<comment type="caution">
    <text evidence="1">The sequence shown here is derived from an EMBL/GenBank/DDBJ whole genome shotgun (WGS) entry which is preliminary data.</text>
</comment>
<protein>
    <submittedName>
        <fullName evidence="1">Uncharacterized protein</fullName>
    </submittedName>
</protein>
<dbReference type="EMBL" id="CM044707">
    <property type="protein sequence ID" value="KAI5655131.1"/>
    <property type="molecule type" value="Genomic_DNA"/>
</dbReference>
<reference evidence="2" key="1">
    <citation type="journal article" date="2023" name="Nat. Plants">
        <title>Single-cell RNA sequencing provides a high-resolution roadmap for understanding the multicellular compartmentation of specialized metabolism.</title>
        <authorList>
            <person name="Sun S."/>
            <person name="Shen X."/>
            <person name="Li Y."/>
            <person name="Li Y."/>
            <person name="Wang S."/>
            <person name="Li R."/>
            <person name="Zhang H."/>
            <person name="Shen G."/>
            <person name="Guo B."/>
            <person name="Wei J."/>
            <person name="Xu J."/>
            <person name="St-Pierre B."/>
            <person name="Chen S."/>
            <person name="Sun C."/>
        </authorList>
    </citation>
    <scope>NUCLEOTIDE SEQUENCE [LARGE SCALE GENOMIC DNA]</scope>
</reference>
<gene>
    <name evidence="1" type="ORF">M9H77_32318</name>
</gene>
<evidence type="ECO:0000313" key="1">
    <source>
        <dbReference type="EMBL" id="KAI5655131.1"/>
    </source>
</evidence>
<name>A0ACC0A3I5_CATRO</name>
<evidence type="ECO:0000313" key="2">
    <source>
        <dbReference type="Proteomes" id="UP001060085"/>
    </source>
</evidence>